<protein>
    <submittedName>
        <fullName evidence="2">Uncharacterized protein</fullName>
    </submittedName>
</protein>
<evidence type="ECO:0000313" key="1">
    <source>
        <dbReference type="EMBL" id="KAK6767107.1"/>
    </source>
</evidence>
<dbReference type="EMBL" id="JAVFWL010000006">
    <property type="protein sequence ID" value="KAK6767107.1"/>
    <property type="molecule type" value="Genomic_DNA"/>
</dbReference>
<dbReference type="EMBL" id="JAVFWL010000007">
    <property type="protein sequence ID" value="KAK6767256.1"/>
    <property type="molecule type" value="Genomic_DNA"/>
</dbReference>
<accession>A0ABR1EX68</accession>
<organism evidence="2 3">
    <name type="scientific">Necator americanus</name>
    <name type="common">Human hookworm</name>
    <dbReference type="NCBI Taxonomy" id="51031"/>
    <lineage>
        <taxon>Eukaryota</taxon>
        <taxon>Metazoa</taxon>
        <taxon>Ecdysozoa</taxon>
        <taxon>Nematoda</taxon>
        <taxon>Chromadorea</taxon>
        <taxon>Rhabditida</taxon>
        <taxon>Rhabditina</taxon>
        <taxon>Rhabditomorpha</taxon>
        <taxon>Strongyloidea</taxon>
        <taxon>Ancylostomatidae</taxon>
        <taxon>Bunostominae</taxon>
        <taxon>Necator</taxon>
    </lineage>
</organism>
<reference evidence="2 3" key="1">
    <citation type="submission" date="2023-08" db="EMBL/GenBank/DDBJ databases">
        <title>A Necator americanus chromosomal reference genome.</title>
        <authorList>
            <person name="Ilik V."/>
            <person name="Petrzelkova K.J."/>
            <person name="Pardy F."/>
            <person name="Fuh T."/>
            <person name="Niatou-Singa F.S."/>
            <person name="Gouil Q."/>
            <person name="Baker L."/>
            <person name="Ritchie M.E."/>
            <person name="Jex A.R."/>
            <person name="Gazzola D."/>
            <person name="Li H."/>
            <person name="Toshio Fujiwara R."/>
            <person name="Zhan B."/>
            <person name="Aroian R.V."/>
            <person name="Pafco B."/>
            <person name="Schwarz E.M."/>
        </authorList>
    </citation>
    <scope>NUCLEOTIDE SEQUENCE [LARGE SCALE GENOMIC DNA]</scope>
    <source>
        <strain evidence="2 3">Aroian</strain>
        <tissue evidence="2">Whole animal</tissue>
    </source>
</reference>
<gene>
    <name evidence="2" type="primary">Necator_2022.05.29.01.07.g46</name>
    <name evidence="1" type="synonym">Necator_chrX.g26570</name>
    <name evidence="1" type="ORF">RB195_026403</name>
    <name evidence="2" type="ORF">RB195_026494</name>
</gene>
<proteinExistence type="predicted"/>
<name>A0ABR1EX68_NECAM</name>
<dbReference type="Proteomes" id="UP001303046">
    <property type="component" value="Unassembled WGS sequence"/>
</dbReference>
<evidence type="ECO:0000313" key="3">
    <source>
        <dbReference type="Proteomes" id="UP001303046"/>
    </source>
</evidence>
<sequence>MTPFGAKTLNEGSSLVRTTAFRSEGDDFHEEMRGEFSSENTGEHTYMWDFCFYLFEPLLHHPDAITLTFNRVEKE</sequence>
<evidence type="ECO:0000313" key="2">
    <source>
        <dbReference type="EMBL" id="KAK6767256.1"/>
    </source>
</evidence>
<keyword evidence="3" id="KW-1185">Reference proteome</keyword>
<comment type="caution">
    <text evidence="2">The sequence shown here is derived from an EMBL/GenBank/DDBJ whole genome shotgun (WGS) entry which is preliminary data.</text>
</comment>